<keyword evidence="2" id="KW-0808">Transferase</keyword>
<protein>
    <submittedName>
        <fullName evidence="2">Glucose-1-phosphate cytidylyltransferase</fullName>
    </submittedName>
</protein>
<dbReference type="Gene3D" id="3.90.550.10">
    <property type="entry name" value="Spore Coat Polysaccharide Biosynthesis Protein SpsA, Chain A"/>
    <property type="match status" value="1"/>
</dbReference>
<sequence length="230" mass="26404">MVQKSIMIKGMKVIILCGGKGTRLGMEANYMPKAMVKVGHHPIIWHVMKRYSLAGYNDFILALGKGGDSIRDYFLKYSLHTNDINLSLKDSRIKELTQHQETDWNVTLVDTGDFAFSGARIDRCKKYINDEDFMVTYSDSIANVDIKKLIEFHKKSKKIATITGVVPQFREFEFSVKKDLSVEIYETKKNTSDSSGRYTNGGFMVFKKEIFSYLSSFNECKLETEVFKHL</sequence>
<dbReference type="PANTHER" id="PTHR47183">
    <property type="entry name" value="GLUCOSE-1-PHOSPHATE CYTIDYLYLTRANSFERASE-RELATED"/>
    <property type="match status" value="1"/>
</dbReference>
<dbReference type="InterPro" id="IPR029044">
    <property type="entry name" value="Nucleotide-diphossugar_trans"/>
</dbReference>
<proteinExistence type="predicted"/>
<dbReference type="InterPro" id="IPR013446">
    <property type="entry name" value="G1P_cyt_trans-like"/>
</dbReference>
<accession>A0A0G1DHK7</accession>
<evidence type="ECO:0000259" key="1">
    <source>
        <dbReference type="Pfam" id="PF00483"/>
    </source>
</evidence>
<evidence type="ECO:0000313" key="2">
    <source>
        <dbReference type="EMBL" id="KKS70291.1"/>
    </source>
</evidence>
<dbReference type="GO" id="GO:0047343">
    <property type="term" value="F:glucose-1-phosphate cytidylyltransferase activity"/>
    <property type="evidence" value="ECO:0007669"/>
    <property type="project" value="InterPro"/>
</dbReference>
<keyword evidence="2" id="KW-0548">Nucleotidyltransferase</keyword>
<dbReference type="Proteomes" id="UP000034785">
    <property type="component" value="Unassembled WGS sequence"/>
</dbReference>
<organism evidence="2 3">
    <name type="scientific">Candidatus Daviesbacteria bacterium GW2011_GWA2_42_7</name>
    <dbReference type="NCBI Taxonomy" id="1618425"/>
    <lineage>
        <taxon>Bacteria</taxon>
        <taxon>Candidatus Daviesiibacteriota</taxon>
    </lineage>
</organism>
<dbReference type="InterPro" id="IPR005835">
    <property type="entry name" value="NTP_transferase_dom"/>
</dbReference>
<gene>
    <name evidence="2" type="ORF">UV41_C0029G0007</name>
</gene>
<dbReference type="EMBL" id="LCEJ01000029">
    <property type="protein sequence ID" value="KKS70291.1"/>
    <property type="molecule type" value="Genomic_DNA"/>
</dbReference>
<comment type="caution">
    <text evidence="2">The sequence shown here is derived from an EMBL/GenBank/DDBJ whole genome shotgun (WGS) entry which is preliminary data.</text>
</comment>
<name>A0A0G1DHK7_9BACT</name>
<evidence type="ECO:0000313" key="3">
    <source>
        <dbReference type="Proteomes" id="UP000034785"/>
    </source>
</evidence>
<reference evidence="2 3" key="1">
    <citation type="journal article" date="2015" name="Nature">
        <title>rRNA introns, odd ribosomes, and small enigmatic genomes across a large radiation of phyla.</title>
        <authorList>
            <person name="Brown C.T."/>
            <person name="Hug L.A."/>
            <person name="Thomas B.C."/>
            <person name="Sharon I."/>
            <person name="Castelle C.J."/>
            <person name="Singh A."/>
            <person name="Wilkins M.J."/>
            <person name="Williams K.H."/>
            <person name="Banfield J.F."/>
        </authorList>
    </citation>
    <scope>NUCLEOTIDE SEQUENCE [LARGE SCALE GENOMIC DNA]</scope>
</reference>
<feature type="non-terminal residue" evidence="2">
    <location>
        <position position="230"/>
    </location>
</feature>
<dbReference type="SUPFAM" id="SSF53448">
    <property type="entry name" value="Nucleotide-diphospho-sugar transferases"/>
    <property type="match status" value="1"/>
</dbReference>
<feature type="domain" description="Nucleotidyl transferase" evidence="1">
    <location>
        <begin position="12"/>
        <end position="216"/>
    </location>
</feature>
<dbReference type="Pfam" id="PF00483">
    <property type="entry name" value="NTP_transferase"/>
    <property type="match status" value="1"/>
</dbReference>
<dbReference type="AlphaFoldDB" id="A0A0G1DHK7"/>